<evidence type="ECO:0000313" key="4">
    <source>
        <dbReference type="Proteomes" id="UP001595632"/>
    </source>
</evidence>
<feature type="chain" id="PRO_5047341863" description="AAA+ family ATPase" evidence="2">
    <location>
        <begin position="23"/>
        <end position="112"/>
    </location>
</feature>
<dbReference type="RefSeq" id="WP_379561528.1">
    <property type="nucleotide sequence ID" value="NZ_JARGYD010000008.1"/>
</dbReference>
<feature type="signal peptide" evidence="2">
    <location>
        <begin position="1"/>
        <end position="22"/>
    </location>
</feature>
<comment type="caution">
    <text evidence="3">The sequence shown here is derived from an EMBL/GenBank/DDBJ whole genome shotgun (WGS) entry which is preliminary data.</text>
</comment>
<name>A0ABV7GXJ1_9RHOB</name>
<evidence type="ECO:0000256" key="2">
    <source>
        <dbReference type="SAM" id="SignalP"/>
    </source>
</evidence>
<keyword evidence="2" id="KW-0732">Signal</keyword>
<keyword evidence="4" id="KW-1185">Reference proteome</keyword>
<proteinExistence type="predicted"/>
<dbReference type="Proteomes" id="UP001595632">
    <property type="component" value="Unassembled WGS sequence"/>
</dbReference>
<protein>
    <recommendedName>
        <fullName evidence="5">AAA+ family ATPase</fullName>
    </recommendedName>
</protein>
<sequence>MKQIVPAVLCAAMLAAPLPATAQDDSEMSEGLGLLEEGTKLLLRGLMNEMGPAMEEMSEEMRNALGNLSAFHAPEILPNGDILIRRKVPLQVEPELDPETGPEIGEDGAVEL</sequence>
<feature type="region of interest" description="Disordered" evidence="1">
    <location>
        <begin position="93"/>
        <end position="112"/>
    </location>
</feature>
<evidence type="ECO:0000256" key="1">
    <source>
        <dbReference type="SAM" id="MobiDB-lite"/>
    </source>
</evidence>
<organism evidence="3 4">
    <name type="scientific">Psychromarinibacter halotolerans</name>
    <dbReference type="NCBI Taxonomy" id="1775175"/>
    <lineage>
        <taxon>Bacteria</taxon>
        <taxon>Pseudomonadati</taxon>
        <taxon>Pseudomonadota</taxon>
        <taxon>Alphaproteobacteria</taxon>
        <taxon>Rhodobacterales</taxon>
        <taxon>Paracoccaceae</taxon>
        <taxon>Psychromarinibacter</taxon>
    </lineage>
</organism>
<accession>A0ABV7GXJ1</accession>
<gene>
    <name evidence="3" type="ORF">ACFOGP_19990</name>
</gene>
<evidence type="ECO:0008006" key="5">
    <source>
        <dbReference type="Google" id="ProtNLM"/>
    </source>
</evidence>
<evidence type="ECO:0000313" key="3">
    <source>
        <dbReference type="EMBL" id="MFC3145013.1"/>
    </source>
</evidence>
<feature type="compositionally biased region" description="Acidic residues" evidence="1">
    <location>
        <begin position="94"/>
        <end position="112"/>
    </location>
</feature>
<reference evidence="4" key="1">
    <citation type="journal article" date="2019" name="Int. J. Syst. Evol. Microbiol.">
        <title>The Global Catalogue of Microorganisms (GCM) 10K type strain sequencing project: providing services to taxonomists for standard genome sequencing and annotation.</title>
        <authorList>
            <consortium name="The Broad Institute Genomics Platform"/>
            <consortium name="The Broad Institute Genome Sequencing Center for Infectious Disease"/>
            <person name="Wu L."/>
            <person name="Ma J."/>
        </authorList>
    </citation>
    <scope>NUCLEOTIDE SEQUENCE [LARGE SCALE GENOMIC DNA]</scope>
    <source>
        <strain evidence="4">KCTC 52366</strain>
    </source>
</reference>
<dbReference type="EMBL" id="JBHRTB010000010">
    <property type="protein sequence ID" value="MFC3145013.1"/>
    <property type="molecule type" value="Genomic_DNA"/>
</dbReference>